<gene>
    <name evidence="1" type="ORF">BJ987_003739</name>
</gene>
<sequence length="49" mass="5591">MHEQTSLDAHRFAAKFADLPADARYGVSLDWSSVIEGDVNRIEINRRTM</sequence>
<evidence type="ECO:0000313" key="1">
    <source>
        <dbReference type="EMBL" id="MBP2190838.1"/>
    </source>
</evidence>
<name>A0ABS4QIB4_9NOCA</name>
<proteinExistence type="predicted"/>
<organism evidence="1 2">
    <name type="scientific">Nocardia goodfellowii</name>
    <dbReference type="NCBI Taxonomy" id="882446"/>
    <lineage>
        <taxon>Bacteria</taxon>
        <taxon>Bacillati</taxon>
        <taxon>Actinomycetota</taxon>
        <taxon>Actinomycetes</taxon>
        <taxon>Mycobacteriales</taxon>
        <taxon>Nocardiaceae</taxon>
        <taxon>Nocardia</taxon>
    </lineage>
</organism>
<comment type="caution">
    <text evidence="1">The sequence shown here is derived from an EMBL/GenBank/DDBJ whole genome shotgun (WGS) entry which is preliminary data.</text>
</comment>
<keyword evidence="2" id="KW-1185">Reference proteome</keyword>
<dbReference type="Proteomes" id="UP001519325">
    <property type="component" value="Unassembled WGS sequence"/>
</dbReference>
<evidence type="ECO:0000313" key="2">
    <source>
        <dbReference type="Proteomes" id="UP001519325"/>
    </source>
</evidence>
<reference evidence="1 2" key="1">
    <citation type="submission" date="2021-03" db="EMBL/GenBank/DDBJ databases">
        <title>Sequencing the genomes of 1000 actinobacteria strains.</title>
        <authorList>
            <person name="Klenk H.-P."/>
        </authorList>
    </citation>
    <scope>NUCLEOTIDE SEQUENCE [LARGE SCALE GENOMIC DNA]</scope>
    <source>
        <strain evidence="1 2">DSM 45516</strain>
    </source>
</reference>
<protein>
    <submittedName>
        <fullName evidence="1">Uncharacterized protein</fullName>
    </submittedName>
</protein>
<dbReference type="RefSeq" id="WP_209891552.1">
    <property type="nucleotide sequence ID" value="NZ_JAGGMR010000001.1"/>
</dbReference>
<dbReference type="EMBL" id="JAGGMR010000001">
    <property type="protein sequence ID" value="MBP2190838.1"/>
    <property type="molecule type" value="Genomic_DNA"/>
</dbReference>
<accession>A0ABS4QIB4</accession>